<keyword evidence="6" id="KW-1003">Cell membrane</keyword>
<organism evidence="9 10">
    <name type="scientific">Microbispora oryzae</name>
    <dbReference type="NCBI Taxonomy" id="2806554"/>
    <lineage>
        <taxon>Bacteria</taxon>
        <taxon>Bacillati</taxon>
        <taxon>Actinomycetota</taxon>
        <taxon>Actinomycetes</taxon>
        <taxon>Streptosporangiales</taxon>
        <taxon>Streptosporangiaceae</taxon>
        <taxon>Microbispora</taxon>
    </lineage>
</organism>
<dbReference type="RefSeq" id="WP_210159003.1">
    <property type="nucleotide sequence ID" value="NZ_JAFCNB010000022.1"/>
</dbReference>
<comment type="subcellular location">
    <subcellularLocation>
        <location evidence="6">Cell membrane</location>
        <topology evidence="6">Multi-pass membrane protein</topology>
    </subcellularLocation>
    <subcellularLocation>
        <location evidence="1">Membrane</location>
        <topology evidence="1">Multi-pass membrane protein</topology>
    </subcellularLocation>
</comment>
<comment type="similarity">
    <text evidence="6">Belongs to the ABC-2 integral membrane protein family.</text>
</comment>
<evidence type="ECO:0000256" key="2">
    <source>
        <dbReference type="ARBA" id="ARBA00022692"/>
    </source>
</evidence>
<gene>
    <name evidence="9" type="ORF">JOL79_28585</name>
</gene>
<dbReference type="PIRSF" id="PIRSF006648">
    <property type="entry name" value="DrrB"/>
    <property type="match status" value="1"/>
</dbReference>
<evidence type="ECO:0000313" key="9">
    <source>
        <dbReference type="EMBL" id="MBP2707747.1"/>
    </source>
</evidence>
<evidence type="ECO:0000256" key="7">
    <source>
        <dbReference type="SAM" id="MobiDB-lite"/>
    </source>
</evidence>
<dbReference type="GO" id="GO:0046677">
    <property type="term" value="P:response to antibiotic"/>
    <property type="evidence" value="ECO:0007669"/>
    <property type="project" value="UniProtKB-KW"/>
</dbReference>
<protein>
    <recommendedName>
        <fullName evidence="6">Transport permease protein</fullName>
    </recommendedName>
</protein>
<feature type="transmembrane region" description="Helical" evidence="6">
    <location>
        <begin position="163"/>
        <end position="186"/>
    </location>
</feature>
<evidence type="ECO:0000256" key="5">
    <source>
        <dbReference type="ARBA" id="ARBA00023251"/>
    </source>
</evidence>
<keyword evidence="6" id="KW-0813">Transport</keyword>
<dbReference type="EMBL" id="JAFCNB010000022">
    <property type="protein sequence ID" value="MBP2707747.1"/>
    <property type="molecule type" value="Genomic_DNA"/>
</dbReference>
<dbReference type="Pfam" id="PF01061">
    <property type="entry name" value="ABC2_membrane"/>
    <property type="match status" value="1"/>
</dbReference>
<feature type="transmembrane region" description="Helical" evidence="6">
    <location>
        <begin position="126"/>
        <end position="157"/>
    </location>
</feature>
<dbReference type="InterPro" id="IPR000412">
    <property type="entry name" value="ABC_2_transport"/>
</dbReference>
<feature type="transmembrane region" description="Helical" evidence="6">
    <location>
        <begin position="244"/>
        <end position="266"/>
    </location>
</feature>
<keyword evidence="2 6" id="KW-0812">Transmembrane</keyword>
<evidence type="ECO:0000256" key="6">
    <source>
        <dbReference type="RuleBase" id="RU361157"/>
    </source>
</evidence>
<feature type="domain" description="ABC transmembrane type-2" evidence="8">
    <location>
        <begin position="49"/>
        <end position="272"/>
    </location>
</feature>
<dbReference type="Proteomes" id="UP000674234">
    <property type="component" value="Unassembled WGS sequence"/>
</dbReference>
<keyword evidence="4 6" id="KW-0472">Membrane</keyword>
<proteinExistence type="inferred from homology"/>
<keyword evidence="10" id="KW-1185">Reference proteome</keyword>
<dbReference type="GO" id="GO:0140359">
    <property type="term" value="F:ABC-type transporter activity"/>
    <property type="evidence" value="ECO:0007669"/>
    <property type="project" value="InterPro"/>
</dbReference>
<feature type="transmembrane region" description="Helical" evidence="6">
    <location>
        <begin position="198"/>
        <end position="224"/>
    </location>
</feature>
<evidence type="ECO:0000259" key="8">
    <source>
        <dbReference type="PROSITE" id="PS51012"/>
    </source>
</evidence>
<accession>A0A940WPU5</accession>
<comment type="caution">
    <text evidence="9">The sequence shown here is derived from an EMBL/GenBank/DDBJ whole genome shotgun (WGS) entry which is preliminary data.</text>
</comment>
<evidence type="ECO:0000256" key="3">
    <source>
        <dbReference type="ARBA" id="ARBA00022989"/>
    </source>
</evidence>
<feature type="compositionally biased region" description="Low complexity" evidence="7">
    <location>
        <begin position="1"/>
        <end position="16"/>
    </location>
</feature>
<evidence type="ECO:0000256" key="1">
    <source>
        <dbReference type="ARBA" id="ARBA00004141"/>
    </source>
</evidence>
<feature type="region of interest" description="Disordered" evidence="7">
    <location>
        <begin position="1"/>
        <end position="21"/>
    </location>
</feature>
<name>A0A940WPU5_9ACTN</name>
<reference evidence="9" key="1">
    <citation type="submission" date="2021-02" db="EMBL/GenBank/DDBJ databases">
        <title>Draft genome sequence of Microbispora sp. RL4-1S isolated from rice leaves in Thailand.</title>
        <authorList>
            <person name="Muangham S."/>
            <person name="Duangmal K."/>
        </authorList>
    </citation>
    <scope>NUCLEOTIDE SEQUENCE</scope>
    <source>
        <strain evidence="9">RL4-1S</strain>
    </source>
</reference>
<dbReference type="AlphaFoldDB" id="A0A940WPU5"/>
<dbReference type="GO" id="GO:0043190">
    <property type="term" value="C:ATP-binding cassette (ABC) transporter complex"/>
    <property type="evidence" value="ECO:0007669"/>
    <property type="project" value="InterPro"/>
</dbReference>
<keyword evidence="5" id="KW-0046">Antibiotic resistance</keyword>
<dbReference type="InterPro" id="IPR013525">
    <property type="entry name" value="ABC2_TM"/>
</dbReference>
<dbReference type="PANTHER" id="PTHR43229:SF6">
    <property type="entry name" value="ABC-TYPE MULTIDRUG TRANSPORT SYSTEM, PERMEASE COMPONENT"/>
    <property type="match status" value="1"/>
</dbReference>
<dbReference type="PANTHER" id="PTHR43229">
    <property type="entry name" value="NODULATION PROTEIN J"/>
    <property type="match status" value="1"/>
</dbReference>
<dbReference type="InterPro" id="IPR047817">
    <property type="entry name" value="ABC2_TM_bact-type"/>
</dbReference>
<evidence type="ECO:0000313" key="10">
    <source>
        <dbReference type="Proteomes" id="UP000674234"/>
    </source>
</evidence>
<keyword evidence="3 6" id="KW-1133">Transmembrane helix</keyword>
<feature type="transmembrane region" description="Helical" evidence="6">
    <location>
        <begin position="55"/>
        <end position="73"/>
    </location>
</feature>
<dbReference type="PROSITE" id="PS51012">
    <property type="entry name" value="ABC_TM2"/>
    <property type="match status" value="1"/>
</dbReference>
<dbReference type="InterPro" id="IPR051784">
    <property type="entry name" value="Nod_factor_ABC_transporter"/>
</dbReference>
<feature type="transmembrane region" description="Helical" evidence="6">
    <location>
        <begin position="85"/>
        <end position="105"/>
    </location>
</feature>
<sequence length="279" mass="29076">MLLDNVPSAPSASGVPGVPGGAEAPRSARLLDSVHRIGALARHNMLIRLRDPGQMISYIVMPMVLMLVLKPLYVRAVDGGATQVATGLMVMFSVFAMAMVGNAILSERTWHTWDRLRVSRASAPELLVGKVLPLFAVMVVQQTLLLVYGCLVIGLPVPPAPHVVLLAIALWAFALLAVGAALATVVRSHGELSVITDVGALTLSSLGGALVPLSIMPDWAQFAAHASPGYWALILMQAAVRGDVAGALPSAGVLLAIGLLAGAFAARRLARGWARGGLI</sequence>
<evidence type="ECO:0000256" key="4">
    <source>
        <dbReference type="ARBA" id="ARBA00023136"/>
    </source>
</evidence>